<evidence type="ECO:0000313" key="4">
    <source>
        <dbReference type="EMBL" id="OAO93274.1"/>
    </source>
</evidence>
<feature type="region of interest" description="Disordered" evidence="1">
    <location>
        <begin position="300"/>
        <end position="335"/>
    </location>
</feature>
<dbReference type="Pfam" id="PF03126">
    <property type="entry name" value="Plus-3"/>
    <property type="match status" value="1"/>
</dbReference>
<dbReference type="InterPro" id="IPR036128">
    <property type="entry name" value="Plus3-like_sf"/>
</dbReference>
<dbReference type="InterPro" id="IPR003169">
    <property type="entry name" value="GYF"/>
</dbReference>
<dbReference type="InterPro" id="IPR004343">
    <property type="entry name" value="Plus-3_dom"/>
</dbReference>
<sequence length="553" mass="63124">MEDDNEKVKGSSKKRLRKPKSLEFVGWGSRNLIEFLESLGRDTTNKISENDVTAIIMNYIREKSRETPLKSKKRRKTVACDEKLRLLFGAGKINVIKVPDLRLSLSDKVAKQTKQVVSKPRGTFAAIVRDNVKLLYLRKSLVQELAKTPETFESKVVGTFVRIKNPCQLVHVTGVKEGDPIDGNLFQVTNYSYYLKDVTTSSLSDDDFSQEECEELHQRINNGFAKRLTVVDMEEKARSLHEDVTKHWIARELYLEKRELLQNPDEQKRLVDEVPEIVAEELEPECEDDDDDRTIEDSLIVPNPEAHQSDKEQRQRDLPVSSSVKKSQENSMLLKNPEEQLRLLCDVPDVVAEKLEPEFVDDDGKLVNDVTVPNPEAFTEAHQSDEEIQPSDLPDSSIQKTLEDQPIWTASAGNKDLHEDVYEPPANGITLNTDSITEGEMNTKVSQHQSSTPVIDLSNKTQAHSNPIEIIELSDDDDDDEKDKNDQAYQSYDPKKVMWFYEYPKGKTHRPFSLTDLKTWSDEEYFVGVPDFKVWKTGESAVLLTKLLSQIKT</sequence>
<feature type="compositionally biased region" description="Polar residues" evidence="1">
    <location>
        <begin position="320"/>
        <end position="333"/>
    </location>
</feature>
<dbReference type="AlphaFoldDB" id="A0A178UJD9"/>
<dbReference type="InterPro" id="IPR045894">
    <property type="entry name" value="At5g08430-like"/>
</dbReference>
<feature type="domain" description="GYF" evidence="2">
    <location>
        <begin position="496"/>
        <end position="549"/>
    </location>
</feature>
<dbReference type="Gene3D" id="3.90.70.200">
    <property type="entry name" value="Plus-3 domain"/>
    <property type="match status" value="1"/>
</dbReference>
<evidence type="ECO:0000259" key="2">
    <source>
        <dbReference type="PROSITE" id="PS50829"/>
    </source>
</evidence>
<comment type="caution">
    <text evidence="4">The sequence shown here is derived from an EMBL/GenBank/DDBJ whole genome shotgun (WGS) entry which is preliminary data.</text>
</comment>
<dbReference type="InterPro" id="IPR036885">
    <property type="entry name" value="SWIB_MDM2_dom_sf"/>
</dbReference>
<evidence type="ECO:0008006" key="6">
    <source>
        <dbReference type="Google" id="ProtNLM"/>
    </source>
</evidence>
<dbReference type="Gene3D" id="1.10.245.10">
    <property type="entry name" value="SWIB/MDM2 domain"/>
    <property type="match status" value="1"/>
</dbReference>
<feature type="domain" description="Plus3" evidence="3">
    <location>
        <begin position="126"/>
        <end position="245"/>
    </location>
</feature>
<dbReference type="SMART" id="SM00719">
    <property type="entry name" value="Plus3"/>
    <property type="match status" value="1"/>
</dbReference>
<evidence type="ECO:0000313" key="5">
    <source>
        <dbReference type="Proteomes" id="UP000078284"/>
    </source>
</evidence>
<organism evidence="4 5">
    <name type="scientific">Arabidopsis thaliana</name>
    <name type="common">Mouse-ear cress</name>
    <dbReference type="NCBI Taxonomy" id="3702"/>
    <lineage>
        <taxon>Eukaryota</taxon>
        <taxon>Viridiplantae</taxon>
        <taxon>Streptophyta</taxon>
        <taxon>Embryophyta</taxon>
        <taxon>Tracheophyta</taxon>
        <taxon>Spermatophyta</taxon>
        <taxon>Magnoliopsida</taxon>
        <taxon>eudicotyledons</taxon>
        <taxon>Gunneridae</taxon>
        <taxon>Pentapetalae</taxon>
        <taxon>rosids</taxon>
        <taxon>malvids</taxon>
        <taxon>Brassicales</taxon>
        <taxon>Brassicaceae</taxon>
        <taxon>Camelineae</taxon>
        <taxon>Arabidopsis</taxon>
    </lineage>
</organism>
<dbReference type="InterPro" id="IPR035445">
    <property type="entry name" value="GYF-like_dom_sf"/>
</dbReference>
<dbReference type="PROSITE" id="PS50829">
    <property type="entry name" value="GYF"/>
    <property type="match status" value="1"/>
</dbReference>
<gene>
    <name evidence="4" type="ordered locus">AXX17_At5g23070</name>
</gene>
<dbReference type="Pfam" id="PF02201">
    <property type="entry name" value="SWIB"/>
    <property type="match status" value="1"/>
</dbReference>
<dbReference type="InterPro" id="IPR003121">
    <property type="entry name" value="SWIB_MDM2_domain"/>
</dbReference>
<dbReference type="PROSITE" id="PS51360">
    <property type="entry name" value="PLUS3"/>
    <property type="match status" value="1"/>
</dbReference>
<evidence type="ECO:0000259" key="3">
    <source>
        <dbReference type="PROSITE" id="PS51360"/>
    </source>
</evidence>
<reference evidence="5" key="1">
    <citation type="journal article" date="2016" name="Proc. Natl. Acad. Sci. U.S.A.">
        <title>Chromosome-level assembly of Arabidopsis thaliana Ler reveals the extent of translocation and inversion polymorphisms.</title>
        <authorList>
            <person name="Zapata L."/>
            <person name="Ding J."/>
            <person name="Willing E.M."/>
            <person name="Hartwig B."/>
            <person name="Bezdan D."/>
            <person name="Jiao W.B."/>
            <person name="Patel V."/>
            <person name="Velikkakam James G."/>
            <person name="Koornneef M."/>
            <person name="Ossowski S."/>
            <person name="Schneeberger K."/>
        </authorList>
    </citation>
    <scope>NUCLEOTIDE SEQUENCE [LARGE SCALE GENOMIC DNA]</scope>
    <source>
        <strain evidence="5">cv. Landsberg erecta</strain>
    </source>
</reference>
<dbReference type="GO" id="GO:0003677">
    <property type="term" value="F:DNA binding"/>
    <property type="evidence" value="ECO:0007669"/>
    <property type="project" value="InterPro"/>
</dbReference>
<dbReference type="ExpressionAtlas" id="A0A178UJD9">
    <property type="expression patterns" value="baseline and differential"/>
</dbReference>
<dbReference type="SUPFAM" id="SSF47592">
    <property type="entry name" value="SWIB/MDM2 domain"/>
    <property type="match status" value="1"/>
</dbReference>
<dbReference type="SUPFAM" id="SSF55277">
    <property type="entry name" value="GYF domain"/>
    <property type="match status" value="1"/>
</dbReference>
<dbReference type="PANTHER" id="PTHR46851">
    <property type="entry name" value="OS01G0884500 PROTEIN"/>
    <property type="match status" value="1"/>
</dbReference>
<dbReference type="SUPFAM" id="SSF159042">
    <property type="entry name" value="Plus3-like"/>
    <property type="match status" value="1"/>
</dbReference>
<protein>
    <recommendedName>
        <fullName evidence="6">SWIB domain-containing protein</fullName>
    </recommendedName>
</protein>
<accession>A0A178UJD9</accession>
<dbReference type="PANTHER" id="PTHR46851:SF6">
    <property type="entry name" value="SWIB_MDM2, PLUS-3 AND GYF DOMAIN-CONTAINING PROTEIN"/>
    <property type="match status" value="1"/>
</dbReference>
<dbReference type="EMBL" id="LUHQ01000005">
    <property type="protein sequence ID" value="OAO93274.1"/>
    <property type="molecule type" value="Genomic_DNA"/>
</dbReference>
<dbReference type="Proteomes" id="UP000078284">
    <property type="component" value="Chromosome 5"/>
</dbReference>
<dbReference type="Gene3D" id="3.30.1490.40">
    <property type="match status" value="1"/>
</dbReference>
<evidence type="ECO:0000256" key="1">
    <source>
        <dbReference type="SAM" id="MobiDB-lite"/>
    </source>
</evidence>
<feature type="compositionally biased region" description="Basic and acidic residues" evidence="1">
    <location>
        <begin position="307"/>
        <end position="317"/>
    </location>
</feature>
<name>A0A178UJD9_ARATH</name>
<proteinExistence type="predicted"/>